<dbReference type="EMBL" id="LWDX02000798">
    <property type="protein sequence ID" value="OEL38715.1"/>
    <property type="molecule type" value="Genomic_DNA"/>
</dbReference>
<reference evidence="2 3" key="1">
    <citation type="submission" date="2016-09" db="EMBL/GenBank/DDBJ databases">
        <title>The draft genome of Dichanthelium oligosanthes: A C3 panicoid grass species.</title>
        <authorList>
            <person name="Studer A.J."/>
            <person name="Schnable J.C."/>
            <person name="Brutnell T.P."/>
        </authorList>
    </citation>
    <scope>NUCLEOTIDE SEQUENCE [LARGE SCALE GENOMIC DNA]</scope>
    <source>
        <strain evidence="3">cv. Kellogg 1175</strain>
        <tissue evidence="2">Leaf</tissue>
    </source>
</reference>
<sequence>LMSEASHNVKKLPVALISCGVSLSAAALSLIFKALGGTFDLHGGSTVHHLVYGFLASFGYWVVPRDLDGWRATAKTMLWFSIFPLVVVAALGGFVFLK</sequence>
<dbReference type="OrthoDB" id="691733at2759"/>
<organism evidence="2 3">
    <name type="scientific">Dichanthelium oligosanthes</name>
    <dbReference type="NCBI Taxonomy" id="888268"/>
    <lineage>
        <taxon>Eukaryota</taxon>
        <taxon>Viridiplantae</taxon>
        <taxon>Streptophyta</taxon>
        <taxon>Embryophyta</taxon>
        <taxon>Tracheophyta</taxon>
        <taxon>Spermatophyta</taxon>
        <taxon>Magnoliopsida</taxon>
        <taxon>Liliopsida</taxon>
        <taxon>Poales</taxon>
        <taxon>Poaceae</taxon>
        <taxon>PACMAD clade</taxon>
        <taxon>Panicoideae</taxon>
        <taxon>Panicodae</taxon>
        <taxon>Paniceae</taxon>
        <taxon>Dichantheliinae</taxon>
        <taxon>Dichanthelium</taxon>
    </lineage>
</organism>
<keyword evidence="1" id="KW-0812">Transmembrane</keyword>
<evidence type="ECO:0000313" key="3">
    <source>
        <dbReference type="Proteomes" id="UP000095767"/>
    </source>
</evidence>
<evidence type="ECO:0000256" key="1">
    <source>
        <dbReference type="SAM" id="Phobius"/>
    </source>
</evidence>
<dbReference type="InterPro" id="IPR022149">
    <property type="entry name" value="DUF3681"/>
</dbReference>
<accession>A0A1E5WMT8</accession>
<dbReference type="AlphaFoldDB" id="A0A1E5WMT8"/>
<protein>
    <submittedName>
        <fullName evidence="2">Uncharacterized protein</fullName>
    </submittedName>
</protein>
<keyword evidence="3" id="KW-1185">Reference proteome</keyword>
<evidence type="ECO:0000313" key="2">
    <source>
        <dbReference type="EMBL" id="OEL38715.1"/>
    </source>
</evidence>
<feature type="transmembrane region" description="Helical" evidence="1">
    <location>
        <begin position="76"/>
        <end position="97"/>
    </location>
</feature>
<gene>
    <name evidence="2" type="ORF">BAE44_0000266</name>
</gene>
<feature type="non-terminal residue" evidence="2">
    <location>
        <position position="1"/>
    </location>
</feature>
<comment type="caution">
    <text evidence="2">The sequence shown here is derived from an EMBL/GenBank/DDBJ whole genome shotgun (WGS) entry which is preliminary data.</text>
</comment>
<feature type="transmembrane region" description="Helical" evidence="1">
    <location>
        <begin position="47"/>
        <end position="64"/>
    </location>
</feature>
<dbReference type="Pfam" id="PF12442">
    <property type="entry name" value="DUF3681"/>
    <property type="match status" value="1"/>
</dbReference>
<keyword evidence="1" id="KW-0472">Membrane</keyword>
<keyword evidence="1" id="KW-1133">Transmembrane helix</keyword>
<dbReference type="Proteomes" id="UP000095767">
    <property type="component" value="Unassembled WGS sequence"/>
</dbReference>
<proteinExistence type="predicted"/>
<name>A0A1E5WMT8_9POAL</name>
<feature type="transmembrane region" description="Helical" evidence="1">
    <location>
        <begin position="12"/>
        <end position="35"/>
    </location>
</feature>